<keyword evidence="2" id="KW-1185">Reference proteome</keyword>
<sequence length="77" mass="8277">MRAGAQRSRRCMAFRVVVDWCTEENKQGRAITSGGRCVAHGVVCWGVVATLPFPKMATVNLTLSIANKSAILLGSQV</sequence>
<organism evidence="1 2">
    <name type="scientific">Carpinus fangiana</name>
    <dbReference type="NCBI Taxonomy" id="176857"/>
    <lineage>
        <taxon>Eukaryota</taxon>
        <taxon>Viridiplantae</taxon>
        <taxon>Streptophyta</taxon>
        <taxon>Embryophyta</taxon>
        <taxon>Tracheophyta</taxon>
        <taxon>Spermatophyta</taxon>
        <taxon>Magnoliopsida</taxon>
        <taxon>eudicotyledons</taxon>
        <taxon>Gunneridae</taxon>
        <taxon>Pentapetalae</taxon>
        <taxon>rosids</taxon>
        <taxon>fabids</taxon>
        <taxon>Fagales</taxon>
        <taxon>Betulaceae</taxon>
        <taxon>Carpinus</taxon>
    </lineage>
</organism>
<evidence type="ECO:0000313" key="2">
    <source>
        <dbReference type="Proteomes" id="UP000327013"/>
    </source>
</evidence>
<proteinExistence type="predicted"/>
<accession>A0A5N6QW36</accession>
<protein>
    <submittedName>
        <fullName evidence="1">Uncharacterized protein</fullName>
    </submittedName>
</protein>
<dbReference type="Proteomes" id="UP000327013">
    <property type="component" value="Chromosome 2"/>
</dbReference>
<dbReference type="EMBL" id="CM017322">
    <property type="protein sequence ID" value="KAE8010323.1"/>
    <property type="molecule type" value="Genomic_DNA"/>
</dbReference>
<evidence type="ECO:0000313" key="1">
    <source>
        <dbReference type="EMBL" id="KAE8010323.1"/>
    </source>
</evidence>
<gene>
    <name evidence="1" type="ORF">FH972_006703</name>
</gene>
<name>A0A5N6QW36_9ROSI</name>
<reference evidence="1 2" key="1">
    <citation type="submission" date="2019-06" db="EMBL/GenBank/DDBJ databases">
        <title>A chromosomal-level reference genome of Carpinus fangiana (Coryloideae, Betulaceae).</title>
        <authorList>
            <person name="Yang X."/>
            <person name="Wang Z."/>
            <person name="Zhang L."/>
            <person name="Hao G."/>
            <person name="Liu J."/>
            <person name="Yang Y."/>
        </authorList>
    </citation>
    <scope>NUCLEOTIDE SEQUENCE [LARGE SCALE GENOMIC DNA]</scope>
    <source>
        <strain evidence="1">Cfa_2016G</strain>
        <tissue evidence="1">Leaf</tissue>
    </source>
</reference>
<dbReference type="AlphaFoldDB" id="A0A5N6QW36"/>